<feature type="domain" description="Transposase DDE" evidence="1">
    <location>
        <begin position="23"/>
        <end position="130"/>
    </location>
</feature>
<dbReference type="AlphaFoldDB" id="A0A3G9G6G8"/>
<sequence length="310" mass="34895">MSKSAPPKYKTTNWKTYNAALKARGSLMIWLDRDMRWRGSAVGKRGRTPTFSDAAIQFCLKITCLFNLALRQAVGMVQSLLKLAGLDWLTPDYSTVCRRQKHLQVAIPCRPTTTGLHLLIDSTGIKMLGEGEWKTKKHGAEYRRQWRKVHLGIDAQTLEIRAMEVTDNRTGDATMLPELLSQTPAAEGLVTVTTDGAYDTRLCHAAIAERGAAAIIPPRRNGQLWKGISPGNQARNESLRSVKYLGRTLWKKWSGYHRRSLVETKMHCFKLLADRVKSRDFDRQVAELQICAAILNRFTALGTLQTVRMG</sequence>
<proteinExistence type="predicted"/>
<dbReference type="PANTHER" id="PTHR34631">
    <property type="match status" value="1"/>
</dbReference>
<reference evidence="3" key="1">
    <citation type="journal article" date="2017" name="Biotechnol. Biofuels">
        <title>Evaluation of environmental bacterial communities as a factor affecting the growth of duckweed Lemna minor.</title>
        <authorList>
            <person name="Ishizawa H."/>
            <person name="Kuroda M."/>
            <person name="Morikawa M."/>
            <person name="Ike M."/>
        </authorList>
    </citation>
    <scope>NUCLEOTIDE SEQUENCE [LARGE SCALE GENOMIC DNA]</scope>
    <source>
        <strain evidence="3">H3</strain>
    </source>
</reference>
<reference evidence="2 3" key="2">
    <citation type="journal article" date="2017" name="Genome Announc.">
        <title>Draft genome sequence of Aquitalea magnusonii strain H3, a plant growth-promoting bacterium of duckweed Lemna minor.</title>
        <authorList>
            <person name="Ishizawa H."/>
            <person name="Kuroda M."/>
            <person name="Ike M."/>
        </authorList>
    </citation>
    <scope>NUCLEOTIDE SEQUENCE [LARGE SCALE GENOMIC DNA]</scope>
    <source>
        <strain evidence="2 3">H3</strain>
    </source>
</reference>
<dbReference type="Pfam" id="PF13737">
    <property type="entry name" value="DDE_Tnp_1_5"/>
    <property type="match status" value="1"/>
</dbReference>
<reference evidence="3" key="3">
    <citation type="journal article" date="2017" name="Plant Physiol. Biochem.">
        <title>Differential oxidative and antioxidative response of duckweed Lemna minor toward plant growth promoting/inhibiting bacteria.</title>
        <authorList>
            <person name="Ishizawa H."/>
            <person name="Kuroda M."/>
            <person name="Morikawa M."/>
            <person name="Ike M."/>
        </authorList>
    </citation>
    <scope>NUCLEOTIDE SEQUENCE [LARGE SCALE GENOMIC DNA]</scope>
    <source>
        <strain evidence="3">H3</strain>
    </source>
</reference>
<dbReference type="InterPro" id="IPR025668">
    <property type="entry name" value="Tnp_DDE_dom"/>
</dbReference>
<dbReference type="OrthoDB" id="8451553at2"/>
<dbReference type="PANTHER" id="PTHR34631:SF3">
    <property type="entry name" value="ISSOD12 TRANSPOSASE TNPA_ISSOD12"/>
    <property type="match status" value="1"/>
</dbReference>
<dbReference type="InterPro" id="IPR053520">
    <property type="entry name" value="Transposase_Tn903"/>
</dbReference>
<name>A0A3G9G6G8_9NEIS</name>
<protein>
    <submittedName>
        <fullName evidence="2">Mobile element protein</fullName>
    </submittedName>
</protein>
<evidence type="ECO:0000313" key="3">
    <source>
        <dbReference type="Proteomes" id="UP000198290"/>
    </source>
</evidence>
<gene>
    <name evidence="2" type="ORF">DLM_0032</name>
</gene>
<accession>A0A3G9G6G8</accession>
<dbReference type="InterPro" id="IPR053172">
    <property type="entry name" value="Tn903_transposase"/>
</dbReference>
<dbReference type="NCBIfam" id="NF033579">
    <property type="entry name" value="transpos_IS5_2"/>
    <property type="match status" value="1"/>
</dbReference>
<dbReference type="EMBL" id="AP018823">
    <property type="protein sequence ID" value="BBF83720.1"/>
    <property type="molecule type" value="Genomic_DNA"/>
</dbReference>
<dbReference type="Proteomes" id="UP000198290">
    <property type="component" value="Chromosome"/>
</dbReference>
<evidence type="ECO:0000259" key="1">
    <source>
        <dbReference type="Pfam" id="PF13737"/>
    </source>
</evidence>
<keyword evidence="3" id="KW-1185">Reference proteome</keyword>
<organism evidence="2 3">
    <name type="scientific">Aquitalea magnusonii</name>
    <dbReference type="NCBI Taxonomy" id="332411"/>
    <lineage>
        <taxon>Bacteria</taxon>
        <taxon>Pseudomonadati</taxon>
        <taxon>Pseudomonadota</taxon>
        <taxon>Betaproteobacteria</taxon>
        <taxon>Neisseriales</taxon>
        <taxon>Chromobacteriaceae</taxon>
        <taxon>Aquitalea</taxon>
    </lineage>
</organism>
<evidence type="ECO:0000313" key="2">
    <source>
        <dbReference type="EMBL" id="BBF83720.1"/>
    </source>
</evidence>
<dbReference type="RefSeq" id="WP_089084464.1">
    <property type="nucleotide sequence ID" value="NZ_AP018823.1"/>
</dbReference>
<dbReference type="KEGG" id="amah:DLM_0032"/>